<feature type="transmembrane region" description="Helical" evidence="6">
    <location>
        <begin position="94"/>
        <end position="115"/>
    </location>
</feature>
<dbReference type="PANTHER" id="PTHR30250:SF28">
    <property type="entry name" value="POLYSACCHARIDE BIOSYNTHESIS PROTEIN"/>
    <property type="match status" value="1"/>
</dbReference>
<feature type="transmembrane region" description="Helical" evidence="6">
    <location>
        <begin position="12"/>
        <end position="40"/>
    </location>
</feature>
<accession>A0A0G0TZM3</accession>
<dbReference type="GO" id="GO:0005886">
    <property type="term" value="C:plasma membrane"/>
    <property type="evidence" value="ECO:0007669"/>
    <property type="project" value="UniProtKB-SubCell"/>
</dbReference>
<evidence type="ECO:0000256" key="2">
    <source>
        <dbReference type="ARBA" id="ARBA00022475"/>
    </source>
</evidence>
<feature type="non-terminal residue" evidence="7">
    <location>
        <position position="1"/>
    </location>
</feature>
<evidence type="ECO:0000256" key="1">
    <source>
        <dbReference type="ARBA" id="ARBA00004651"/>
    </source>
</evidence>
<keyword evidence="4 6" id="KW-1133">Transmembrane helix</keyword>
<gene>
    <name evidence="7" type="ORF">UU29_C0015G0015</name>
</gene>
<feature type="transmembrane region" description="Helical" evidence="6">
    <location>
        <begin position="52"/>
        <end position="74"/>
    </location>
</feature>
<organism evidence="7 8">
    <name type="scientific">Candidatus Daviesbacteria bacterium GW2011_GWA2_40_9</name>
    <dbReference type="NCBI Taxonomy" id="1618424"/>
    <lineage>
        <taxon>Bacteria</taxon>
        <taxon>Candidatus Daviesiibacteriota</taxon>
    </lineage>
</organism>
<keyword evidence="3 6" id="KW-0812">Transmembrane</keyword>
<proteinExistence type="predicted"/>
<evidence type="ECO:0000256" key="4">
    <source>
        <dbReference type="ARBA" id="ARBA00022989"/>
    </source>
</evidence>
<evidence type="ECO:0000313" key="7">
    <source>
        <dbReference type="EMBL" id="KKR82349.1"/>
    </source>
</evidence>
<reference evidence="7 8" key="1">
    <citation type="journal article" date="2015" name="Nature">
        <title>rRNA introns, odd ribosomes, and small enigmatic genomes across a large radiation of phyla.</title>
        <authorList>
            <person name="Brown C.T."/>
            <person name="Hug L.A."/>
            <person name="Thomas B.C."/>
            <person name="Sharon I."/>
            <person name="Castelle C.J."/>
            <person name="Singh A."/>
            <person name="Wilkins M.J."/>
            <person name="Williams K.H."/>
            <person name="Banfield J.F."/>
        </authorList>
    </citation>
    <scope>NUCLEOTIDE SEQUENCE [LARGE SCALE GENOMIC DNA]</scope>
</reference>
<keyword evidence="2" id="KW-1003">Cell membrane</keyword>
<evidence type="ECO:0000256" key="5">
    <source>
        <dbReference type="ARBA" id="ARBA00023136"/>
    </source>
</evidence>
<evidence type="ECO:0000256" key="6">
    <source>
        <dbReference type="SAM" id="Phobius"/>
    </source>
</evidence>
<feature type="transmembrane region" description="Helical" evidence="6">
    <location>
        <begin position="122"/>
        <end position="140"/>
    </location>
</feature>
<dbReference type="Pfam" id="PF13440">
    <property type="entry name" value="Polysacc_synt_3"/>
    <property type="match status" value="1"/>
</dbReference>
<comment type="caution">
    <text evidence="7">The sequence shown here is derived from an EMBL/GenBank/DDBJ whole genome shotgun (WGS) entry which is preliminary data.</text>
</comment>
<dbReference type="PANTHER" id="PTHR30250">
    <property type="entry name" value="PST FAMILY PREDICTED COLANIC ACID TRANSPORTER"/>
    <property type="match status" value="1"/>
</dbReference>
<dbReference type="InterPro" id="IPR050833">
    <property type="entry name" value="Poly_Biosynth_Transport"/>
</dbReference>
<keyword evidence="5 6" id="KW-0472">Membrane</keyword>
<dbReference type="AlphaFoldDB" id="A0A0G0TZM3"/>
<protein>
    <submittedName>
        <fullName evidence="7">Capsular polysaccharide biosynthesis protein</fullName>
    </submittedName>
</protein>
<sequence length="181" mass="20027">LVKHFFSSHDAGIYAALSTLGKIIFFGAGPVAQVMFPIISKRHAQGEDYKKVFLYSLILSLLISLAVVLIYWLFPSLSVTILFGSSYLEVAGLLVQFGLFMTLLTLSSLMVNFYLSIGQTKVVVLPFVAALAQIIGLWFYHSSLEIVVNVSLVVSIALFAGLFVYFFSFREQAGLKKSPQR</sequence>
<evidence type="ECO:0000256" key="3">
    <source>
        <dbReference type="ARBA" id="ARBA00022692"/>
    </source>
</evidence>
<dbReference type="EMBL" id="LCAB01000015">
    <property type="protein sequence ID" value="KKR82349.1"/>
    <property type="molecule type" value="Genomic_DNA"/>
</dbReference>
<comment type="subcellular location">
    <subcellularLocation>
        <location evidence="1">Cell membrane</location>
        <topology evidence="1">Multi-pass membrane protein</topology>
    </subcellularLocation>
</comment>
<evidence type="ECO:0000313" key="8">
    <source>
        <dbReference type="Proteomes" id="UP000034601"/>
    </source>
</evidence>
<dbReference type="Proteomes" id="UP000034601">
    <property type="component" value="Unassembled WGS sequence"/>
</dbReference>
<name>A0A0G0TZM3_9BACT</name>
<feature type="transmembrane region" description="Helical" evidence="6">
    <location>
        <begin position="146"/>
        <end position="167"/>
    </location>
</feature>